<dbReference type="InterPro" id="IPR045865">
    <property type="entry name" value="ACT-like_dom_sf"/>
</dbReference>
<evidence type="ECO:0000259" key="22">
    <source>
        <dbReference type="PROSITE" id="PS51671"/>
    </source>
</evidence>
<dbReference type="UniPathway" id="UPA00121">
    <property type="reaction ID" value="UER00345"/>
</dbReference>
<dbReference type="Proteomes" id="UP000284051">
    <property type="component" value="Unassembled WGS sequence"/>
</dbReference>
<evidence type="ECO:0000256" key="8">
    <source>
        <dbReference type="ARBA" id="ARBA00021872"/>
    </source>
</evidence>
<evidence type="ECO:0000256" key="18">
    <source>
        <dbReference type="ARBA" id="ARBA00047848"/>
    </source>
</evidence>
<evidence type="ECO:0000256" key="14">
    <source>
        <dbReference type="ARBA" id="ARBA00023239"/>
    </source>
</evidence>
<dbReference type="PROSITE" id="PS00857">
    <property type="entry name" value="PREPHENATE_DEHYDR_1"/>
    <property type="match status" value="1"/>
</dbReference>
<dbReference type="SUPFAM" id="SSF48600">
    <property type="entry name" value="Chorismate mutase II"/>
    <property type="match status" value="1"/>
</dbReference>
<dbReference type="CDD" id="cd13631">
    <property type="entry name" value="PBP2_Ct-PDT_like"/>
    <property type="match status" value="1"/>
</dbReference>
<keyword evidence="10" id="KW-0028">Amino-acid biosynthesis</keyword>
<evidence type="ECO:0000256" key="3">
    <source>
        <dbReference type="ARBA" id="ARBA00004496"/>
    </source>
</evidence>
<evidence type="ECO:0000313" key="28">
    <source>
        <dbReference type="Proteomes" id="UP000095350"/>
    </source>
</evidence>
<dbReference type="Proteomes" id="UP000479531">
    <property type="component" value="Unassembled WGS sequence"/>
</dbReference>
<dbReference type="NCBIfam" id="NF008865">
    <property type="entry name" value="PRK11898.1"/>
    <property type="match status" value="1"/>
</dbReference>
<evidence type="ECO:0000256" key="1">
    <source>
        <dbReference type="ARBA" id="ARBA00000824"/>
    </source>
</evidence>
<accession>A0A173R7F4</accession>
<evidence type="ECO:0000313" key="27">
    <source>
        <dbReference type="EMBL" id="RHN11893.1"/>
    </source>
</evidence>
<evidence type="ECO:0000256" key="5">
    <source>
        <dbReference type="ARBA" id="ARBA00004817"/>
    </source>
</evidence>
<evidence type="ECO:0000259" key="21">
    <source>
        <dbReference type="PROSITE" id="PS51171"/>
    </source>
</evidence>
<dbReference type="InterPro" id="IPR002701">
    <property type="entry name" value="CM_II_prokaryot"/>
</dbReference>
<dbReference type="Proteomes" id="UP000095350">
    <property type="component" value="Unassembled WGS sequence"/>
</dbReference>
<dbReference type="InterPro" id="IPR008242">
    <property type="entry name" value="Chor_mutase/pphenate_deHydtase"/>
</dbReference>
<dbReference type="InterPro" id="IPR018528">
    <property type="entry name" value="Preph_deHydtase_CS"/>
</dbReference>
<protein>
    <recommendedName>
        <fullName evidence="7">Bifunctional chorismate mutase/prephenate dehydratase</fullName>
        <ecNumber evidence="6">4.2.1.51</ecNumber>
    </recommendedName>
    <alternativeName>
        <fullName evidence="17">Chorismate mutase-prephenate dehydratase</fullName>
    </alternativeName>
    <alternativeName>
        <fullName evidence="8">Prephenate dehydratase</fullName>
    </alternativeName>
    <alternativeName>
        <fullName evidence="16">p-protein</fullName>
    </alternativeName>
</protein>
<sequence>MKDLKELRDQIDVIDRQIVDLYQERMEIAAGVAEYKINTGKKVFDKEREDSKLATLTALGKTDFNKHGIRELFEQIMSMSRKRQYQLLTAHGMYEKPDFTEVESLDYHNARIVFQGTEGAYSQLALREYFGEQTDSYHVETWRDAMEAIKNGEADYAVLPIENSSAGIVSENYDLMVEYDNCIVGEQIIQINHALLGLPDAELSDITDVYSHPQALMQCGRYLESHREWEKHSLKNTAMAAKKVKEDGKKHKAAIASSLTADIYGLKVLDECIQDNKMNATRFIIVSGKRVFTSKAEKISICFEGMHESGSLYHMLSHFIYNGINMNHIESRPVQGKNWEYRFFVDFEGNLNDAAVQNALRGLAEETLGLKILGNY</sequence>
<dbReference type="Proteomes" id="UP000283586">
    <property type="component" value="Unassembled WGS sequence"/>
</dbReference>
<feature type="domain" description="Prephenate dehydratase" evidence="21">
    <location>
        <begin position="111"/>
        <end position="288"/>
    </location>
</feature>
<evidence type="ECO:0000256" key="4">
    <source>
        <dbReference type="ARBA" id="ARBA00004741"/>
    </source>
</evidence>
<comment type="catalytic activity">
    <reaction evidence="18">
        <text>prephenate + H(+) = 3-phenylpyruvate + CO2 + H2O</text>
        <dbReference type="Rhea" id="RHEA:21648"/>
        <dbReference type="ChEBI" id="CHEBI:15377"/>
        <dbReference type="ChEBI" id="CHEBI:15378"/>
        <dbReference type="ChEBI" id="CHEBI:16526"/>
        <dbReference type="ChEBI" id="CHEBI:18005"/>
        <dbReference type="ChEBI" id="CHEBI:29934"/>
        <dbReference type="EC" id="4.2.1.51"/>
    </reaction>
</comment>
<evidence type="ECO:0000313" key="25">
    <source>
        <dbReference type="EMBL" id="RHA69701.1"/>
    </source>
</evidence>
<reference evidence="24 32" key="3">
    <citation type="submission" date="2019-10" db="EMBL/GenBank/DDBJ databases">
        <title>Roseburia spp. ameliorate alcoholic fatty liver via restoration of gut barrier function.</title>
        <authorList>
            <person name="Seo B."/>
            <person name="Ko G."/>
        </authorList>
    </citation>
    <scope>NUCLEOTIDE SEQUENCE [LARGE SCALE GENOMIC DNA]</scope>
    <source>
        <strain evidence="24 32">SNUG30017</strain>
    </source>
</reference>
<dbReference type="STRING" id="166486.ERS852572_00214"/>
<dbReference type="EMBL" id="QRQN01000001">
    <property type="protein sequence ID" value="RHN11893.1"/>
    <property type="molecule type" value="Genomic_DNA"/>
</dbReference>
<evidence type="ECO:0000313" key="32">
    <source>
        <dbReference type="Proteomes" id="UP000479531"/>
    </source>
</evidence>
<evidence type="ECO:0000256" key="15">
    <source>
        <dbReference type="ARBA" id="ARBA00023268"/>
    </source>
</evidence>
<keyword evidence="13" id="KW-0413">Isomerase</keyword>
<comment type="pathway">
    <text evidence="5">Metabolic intermediate biosynthesis; prephenate biosynthesis; prephenate from chorismate: step 1/1.</text>
</comment>
<dbReference type="GO" id="GO:0046417">
    <property type="term" value="P:chorismate metabolic process"/>
    <property type="evidence" value="ECO:0007669"/>
    <property type="project" value="InterPro"/>
</dbReference>
<dbReference type="Gene3D" id="3.40.190.10">
    <property type="entry name" value="Periplasmic binding protein-like II"/>
    <property type="match status" value="2"/>
</dbReference>
<dbReference type="FunFam" id="3.40.190.10:FF:000034">
    <property type="entry name" value="Chorismate mutase/prephenate dehydratase"/>
    <property type="match status" value="1"/>
</dbReference>
<dbReference type="PROSITE" id="PS51168">
    <property type="entry name" value="CHORISMATE_MUT_2"/>
    <property type="match status" value="1"/>
</dbReference>
<evidence type="ECO:0000313" key="29">
    <source>
        <dbReference type="Proteomes" id="UP000283586"/>
    </source>
</evidence>
<reference evidence="23 28" key="1">
    <citation type="submission" date="2015-09" db="EMBL/GenBank/DDBJ databases">
        <authorList>
            <consortium name="Pathogen Informatics"/>
        </authorList>
    </citation>
    <scope>NUCLEOTIDE SEQUENCE [LARGE SCALE GENOMIC DNA]</scope>
    <source>
        <strain evidence="23 28">2789STDY5834960</strain>
    </source>
</reference>
<dbReference type="EC" id="4.2.1.51" evidence="6"/>
<dbReference type="GO" id="GO:0005737">
    <property type="term" value="C:cytoplasm"/>
    <property type="evidence" value="ECO:0007669"/>
    <property type="project" value="UniProtKB-SubCell"/>
</dbReference>
<evidence type="ECO:0000256" key="10">
    <source>
        <dbReference type="ARBA" id="ARBA00022605"/>
    </source>
</evidence>
<evidence type="ECO:0000256" key="11">
    <source>
        <dbReference type="ARBA" id="ARBA00023141"/>
    </source>
</evidence>
<evidence type="ECO:0000313" key="24">
    <source>
        <dbReference type="EMBL" id="MVQ45433.1"/>
    </source>
</evidence>
<feature type="site" description="Essential for prephenate dehydratase activity" evidence="19">
    <location>
        <position position="281"/>
    </location>
</feature>
<evidence type="ECO:0000256" key="12">
    <source>
        <dbReference type="ARBA" id="ARBA00023222"/>
    </source>
</evidence>
<evidence type="ECO:0000256" key="7">
    <source>
        <dbReference type="ARBA" id="ARBA00014401"/>
    </source>
</evidence>
<comment type="pathway">
    <text evidence="4">Amino-acid biosynthesis; L-phenylalanine biosynthesis; phenylpyruvate from prephenate: step 1/1.</text>
</comment>
<dbReference type="PANTHER" id="PTHR21022">
    <property type="entry name" value="PREPHENATE DEHYDRATASE P PROTEIN"/>
    <property type="match status" value="1"/>
</dbReference>
<dbReference type="Proteomes" id="UP000284465">
    <property type="component" value="Unassembled WGS sequence"/>
</dbReference>
<dbReference type="Gene3D" id="1.20.59.10">
    <property type="entry name" value="Chorismate mutase"/>
    <property type="match status" value="1"/>
</dbReference>
<dbReference type="SMART" id="SM00830">
    <property type="entry name" value="CM_2"/>
    <property type="match status" value="1"/>
</dbReference>
<keyword evidence="9" id="KW-0963">Cytoplasm</keyword>
<keyword evidence="11" id="KW-0057">Aromatic amino acid biosynthesis</keyword>
<dbReference type="EMBL" id="QSFP01000002">
    <property type="protein sequence ID" value="RHA69701.1"/>
    <property type="molecule type" value="Genomic_DNA"/>
</dbReference>
<dbReference type="InterPro" id="IPR036979">
    <property type="entry name" value="CM_dom_sf"/>
</dbReference>
<dbReference type="PANTHER" id="PTHR21022:SF19">
    <property type="entry name" value="PREPHENATE DEHYDRATASE-RELATED"/>
    <property type="match status" value="1"/>
</dbReference>
<dbReference type="EMBL" id="QRID01000002">
    <property type="protein sequence ID" value="RHG30401.1"/>
    <property type="molecule type" value="Genomic_DNA"/>
</dbReference>
<dbReference type="PaxDb" id="166486-ERS852572_00214"/>
<keyword evidence="15" id="KW-0511">Multifunctional enzyme</keyword>
<comment type="catalytic activity">
    <reaction evidence="1">
        <text>chorismate = prephenate</text>
        <dbReference type="Rhea" id="RHEA:13897"/>
        <dbReference type="ChEBI" id="CHEBI:29748"/>
        <dbReference type="ChEBI" id="CHEBI:29934"/>
        <dbReference type="EC" id="5.4.99.5"/>
    </reaction>
</comment>
<dbReference type="UniPathway" id="UPA00120">
    <property type="reaction ID" value="UER00203"/>
</dbReference>
<dbReference type="SUPFAM" id="SSF53850">
    <property type="entry name" value="Periplasmic binding protein-like II"/>
    <property type="match status" value="1"/>
</dbReference>
<gene>
    <name evidence="23" type="primary">pheA</name>
    <name evidence="26" type="ORF">DW264_02785</name>
    <name evidence="25" type="ORF">DW927_02505</name>
    <name evidence="27" type="ORF">DWZ31_00075</name>
    <name evidence="23" type="ORF">ERS852572_00214</name>
    <name evidence="24" type="ORF">GCK47_06895</name>
</gene>
<dbReference type="InterPro" id="IPR036263">
    <property type="entry name" value="Chorismate_II_sf"/>
</dbReference>
<dbReference type="Pfam" id="PF00800">
    <property type="entry name" value="PDT"/>
    <property type="match status" value="1"/>
</dbReference>
<dbReference type="Pfam" id="PF01817">
    <property type="entry name" value="CM_2"/>
    <property type="match status" value="1"/>
</dbReference>
<feature type="domain" description="ACT" evidence="22">
    <location>
        <begin position="300"/>
        <end position="376"/>
    </location>
</feature>
<evidence type="ECO:0000313" key="30">
    <source>
        <dbReference type="Proteomes" id="UP000284051"/>
    </source>
</evidence>
<dbReference type="GO" id="GO:0009094">
    <property type="term" value="P:L-phenylalanine biosynthetic process"/>
    <property type="evidence" value="ECO:0007669"/>
    <property type="project" value="UniProtKB-UniPathway"/>
</dbReference>
<evidence type="ECO:0000256" key="19">
    <source>
        <dbReference type="PIRSR" id="PIRSR001500-2"/>
    </source>
</evidence>
<dbReference type="PROSITE" id="PS51671">
    <property type="entry name" value="ACT"/>
    <property type="match status" value="1"/>
</dbReference>
<dbReference type="EMBL" id="CYXZ01000002">
    <property type="protein sequence ID" value="CUM73884.1"/>
    <property type="molecule type" value="Genomic_DNA"/>
</dbReference>
<evidence type="ECO:0000313" key="26">
    <source>
        <dbReference type="EMBL" id="RHG30401.1"/>
    </source>
</evidence>
<dbReference type="Gene3D" id="3.30.70.260">
    <property type="match status" value="1"/>
</dbReference>
<organism evidence="23 28">
    <name type="scientific">Roseburia intestinalis</name>
    <dbReference type="NCBI Taxonomy" id="166486"/>
    <lineage>
        <taxon>Bacteria</taxon>
        <taxon>Bacillati</taxon>
        <taxon>Bacillota</taxon>
        <taxon>Clostridia</taxon>
        <taxon>Lachnospirales</taxon>
        <taxon>Lachnospiraceae</taxon>
        <taxon>Roseburia</taxon>
    </lineage>
</organism>
<dbReference type="GO" id="GO:0004106">
    <property type="term" value="F:chorismate mutase activity"/>
    <property type="evidence" value="ECO:0007669"/>
    <property type="project" value="UniProtKB-EC"/>
</dbReference>
<dbReference type="PROSITE" id="PS51171">
    <property type="entry name" value="PREPHENATE_DEHYDR_3"/>
    <property type="match status" value="1"/>
</dbReference>
<feature type="domain" description="Chorismate mutase" evidence="20">
    <location>
        <begin position="1"/>
        <end position="88"/>
    </location>
</feature>
<evidence type="ECO:0000256" key="16">
    <source>
        <dbReference type="ARBA" id="ARBA00031175"/>
    </source>
</evidence>
<dbReference type="InterPro" id="IPR001086">
    <property type="entry name" value="Preph_deHydtase"/>
</dbReference>
<dbReference type="InterPro" id="IPR002912">
    <property type="entry name" value="ACT_dom"/>
</dbReference>
<keyword evidence="14 24" id="KW-0456">Lyase</keyword>
<keyword evidence="12" id="KW-0584">Phenylalanine biosynthesis</keyword>
<reference evidence="29 30" key="2">
    <citation type="submission" date="2018-08" db="EMBL/GenBank/DDBJ databases">
        <title>A genome reference for cultivated species of the human gut microbiota.</title>
        <authorList>
            <person name="Zou Y."/>
            <person name="Xue W."/>
            <person name="Luo G."/>
        </authorList>
    </citation>
    <scope>NUCLEOTIDE SEQUENCE [LARGE SCALE GENOMIC DNA]</scope>
    <source>
        <strain evidence="27 29">AF31-21AC</strain>
        <strain evidence="26 30">AM22-21LB</strain>
        <strain evidence="25 31">AM43-11</strain>
    </source>
</reference>
<evidence type="ECO:0000313" key="23">
    <source>
        <dbReference type="EMBL" id="CUM73884.1"/>
    </source>
</evidence>
<evidence type="ECO:0000259" key="20">
    <source>
        <dbReference type="PROSITE" id="PS51168"/>
    </source>
</evidence>
<evidence type="ECO:0000256" key="6">
    <source>
        <dbReference type="ARBA" id="ARBA00013147"/>
    </source>
</evidence>
<dbReference type="EMBL" id="WGGT01000006">
    <property type="protein sequence ID" value="MVQ45433.1"/>
    <property type="molecule type" value="Genomic_DNA"/>
</dbReference>
<dbReference type="RefSeq" id="WP_015520464.1">
    <property type="nucleotide sequence ID" value="NZ_CABIYH010000002.1"/>
</dbReference>
<dbReference type="GO" id="GO:0004664">
    <property type="term" value="F:prephenate dehydratase activity"/>
    <property type="evidence" value="ECO:0007669"/>
    <property type="project" value="UniProtKB-EC"/>
</dbReference>
<comment type="subcellular location">
    <subcellularLocation>
        <location evidence="3">Cytoplasm</location>
    </subcellularLocation>
</comment>
<evidence type="ECO:0000313" key="31">
    <source>
        <dbReference type="Proteomes" id="UP000284465"/>
    </source>
</evidence>
<dbReference type="CDD" id="cd04905">
    <property type="entry name" value="ACT_CM-PDT"/>
    <property type="match status" value="1"/>
</dbReference>
<dbReference type="AlphaFoldDB" id="A0A173R7F4"/>
<evidence type="ECO:0000256" key="13">
    <source>
        <dbReference type="ARBA" id="ARBA00023235"/>
    </source>
</evidence>
<proteinExistence type="predicted"/>
<dbReference type="SUPFAM" id="SSF55021">
    <property type="entry name" value="ACT-like"/>
    <property type="match status" value="1"/>
</dbReference>
<dbReference type="PIRSF" id="PIRSF001500">
    <property type="entry name" value="Chor_mut_pdt_Ppr"/>
    <property type="match status" value="1"/>
</dbReference>
<evidence type="ECO:0000256" key="2">
    <source>
        <dbReference type="ARBA" id="ARBA00002364"/>
    </source>
</evidence>
<comment type="function">
    <text evidence="2">Catalyzes the Claisen rearrangement of chorismate to prephenate and the decarboxylation/dehydration of prephenate to phenylpyruvate.</text>
</comment>
<dbReference type="OrthoDB" id="9802281at2"/>
<evidence type="ECO:0000256" key="9">
    <source>
        <dbReference type="ARBA" id="ARBA00022490"/>
    </source>
</evidence>
<name>A0A173R7F4_9FIRM</name>
<evidence type="ECO:0000256" key="17">
    <source>
        <dbReference type="ARBA" id="ARBA00031520"/>
    </source>
</evidence>